<dbReference type="Pfam" id="PF20482">
    <property type="entry name" value="DUF6722"/>
    <property type="match status" value="1"/>
</dbReference>
<keyword evidence="1" id="KW-0812">Transmembrane</keyword>
<evidence type="ECO:0000313" key="2">
    <source>
        <dbReference type="EMBL" id="MQN79863.1"/>
    </source>
</evidence>
<reference evidence="2 3" key="1">
    <citation type="submission" date="2019-09" db="EMBL/GenBank/DDBJ databases">
        <title>Distinct polysaccharide growth profiles of human intestinal Prevotella copri isolates.</title>
        <authorList>
            <person name="Fehlner-Peach H."/>
            <person name="Magnabosco C."/>
            <person name="Raghavan V."/>
            <person name="Scher J.U."/>
            <person name="Tett A."/>
            <person name="Cox L.M."/>
            <person name="Gottsegen C."/>
            <person name="Watters A."/>
            <person name="Wiltshire- Gordon J.D."/>
            <person name="Segata N."/>
            <person name="Bonneau R."/>
            <person name="Littman D.R."/>
        </authorList>
    </citation>
    <scope>NUCLEOTIDE SEQUENCE [LARGE SCALE GENOMIC DNA]</scope>
    <source>
        <strain evidence="3">iA622</strain>
    </source>
</reference>
<dbReference type="InterPro" id="IPR046568">
    <property type="entry name" value="DUF6722"/>
</dbReference>
<feature type="transmembrane region" description="Helical" evidence="1">
    <location>
        <begin position="46"/>
        <end position="65"/>
    </location>
</feature>
<comment type="caution">
    <text evidence="2">The sequence shown here is derived from an EMBL/GenBank/DDBJ whole genome shotgun (WGS) entry which is preliminary data.</text>
</comment>
<name>A0A6G1TX44_9BACT</name>
<dbReference type="EMBL" id="VZCB01000020">
    <property type="protein sequence ID" value="MQN79863.1"/>
    <property type="molecule type" value="Genomic_DNA"/>
</dbReference>
<organism evidence="2 3">
    <name type="scientific">Segatella copri</name>
    <dbReference type="NCBI Taxonomy" id="165179"/>
    <lineage>
        <taxon>Bacteria</taxon>
        <taxon>Pseudomonadati</taxon>
        <taxon>Bacteroidota</taxon>
        <taxon>Bacteroidia</taxon>
        <taxon>Bacteroidales</taxon>
        <taxon>Prevotellaceae</taxon>
        <taxon>Segatella</taxon>
    </lineage>
</organism>
<evidence type="ECO:0000256" key="1">
    <source>
        <dbReference type="SAM" id="Phobius"/>
    </source>
</evidence>
<accession>A0A6G1TX44</accession>
<dbReference type="OrthoDB" id="1097101at2"/>
<sequence length="72" mass="8306">MKLNIEQKRTLYEEGYKFCFDVIKLIIGGVILTGIMQDSIDRTSLYGWGLFFIFLLGVLGVYLIIKAKNKKK</sequence>
<evidence type="ECO:0000313" key="3">
    <source>
        <dbReference type="Proteomes" id="UP000480425"/>
    </source>
</evidence>
<dbReference type="RefSeq" id="WP_153122153.1">
    <property type="nucleotide sequence ID" value="NZ_CP152352.1"/>
</dbReference>
<feature type="transmembrane region" description="Helical" evidence="1">
    <location>
        <begin position="21"/>
        <end position="40"/>
    </location>
</feature>
<dbReference type="AlphaFoldDB" id="A0A6G1TX44"/>
<proteinExistence type="predicted"/>
<gene>
    <name evidence="2" type="ORF">F7D73_02580</name>
</gene>
<keyword evidence="1" id="KW-0472">Membrane</keyword>
<protein>
    <submittedName>
        <fullName evidence="2">Uncharacterized protein</fullName>
    </submittedName>
</protein>
<dbReference type="Proteomes" id="UP000480425">
    <property type="component" value="Unassembled WGS sequence"/>
</dbReference>
<keyword evidence="1" id="KW-1133">Transmembrane helix</keyword>